<protein>
    <submittedName>
        <fullName evidence="2">Uncharacterized protein</fullName>
    </submittedName>
</protein>
<accession>A0A9P7ZTQ6</accession>
<dbReference type="Proteomes" id="UP000887229">
    <property type="component" value="Unassembled WGS sequence"/>
</dbReference>
<gene>
    <name evidence="2" type="ORF">F5Z01DRAFT_671060</name>
</gene>
<keyword evidence="3" id="KW-1185">Reference proteome</keyword>
<name>A0A9P7ZTQ6_9HYPO</name>
<feature type="region of interest" description="Disordered" evidence="1">
    <location>
        <begin position="1"/>
        <end position="51"/>
    </location>
</feature>
<feature type="compositionally biased region" description="Low complexity" evidence="1">
    <location>
        <begin position="24"/>
        <end position="41"/>
    </location>
</feature>
<proteinExistence type="predicted"/>
<reference evidence="2" key="1">
    <citation type="journal article" date="2021" name="IMA Fungus">
        <title>Genomic characterization of three marine fungi, including Emericellopsis atlantica sp. nov. with signatures of a generalist lifestyle and marine biomass degradation.</title>
        <authorList>
            <person name="Hagestad O.C."/>
            <person name="Hou L."/>
            <person name="Andersen J.H."/>
            <person name="Hansen E.H."/>
            <person name="Altermark B."/>
            <person name="Li C."/>
            <person name="Kuhnert E."/>
            <person name="Cox R.J."/>
            <person name="Crous P.W."/>
            <person name="Spatafora J.W."/>
            <person name="Lail K."/>
            <person name="Amirebrahimi M."/>
            <person name="Lipzen A."/>
            <person name="Pangilinan J."/>
            <person name="Andreopoulos W."/>
            <person name="Hayes R.D."/>
            <person name="Ng V."/>
            <person name="Grigoriev I.V."/>
            <person name="Jackson S.A."/>
            <person name="Sutton T.D.S."/>
            <person name="Dobson A.D.W."/>
            <person name="Rama T."/>
        </authorList>
    </citation>
    <scope>NUCLEOTIDE SEQUENCE</scope>
    <source>
        <strain evidence="2">TS7</strain>
    </source>
</reference>
<dbReference type="RefSeq" id="XP_046121387.1">
    <property type="nucleotide sequence ID" value="XM_046264645.1"/>
</dbReference>
<feature type="region of interest" description="Disordered" evidence="1">
    <location>
        <begin position="135"/>
        <end position="165"/>
    </location>
</feature>
<dbReference type="EMBL" id="MU251245">
    <property type="protein sequence ID" value="KAG9257463.1"/>
    <property type="molecule type" value="Genomic_DNA"/>
</dbReference>
<evidence type="ECO:0000256" key="1">
    <source>
        <dbReference type="SAM" id="MobiDB-lite"/>
    </source>
</evidence>
<evidence type="ECO:0000313" key="3">
    <source>
        <dbReference type="Proteomes" id="UP000887229"/>
    </source>
</evidence>
<organism evidence="2 3">
    <name type="scientific">Emericellopsis atlantica</name>
    <dbReference type="NCBI Taxonomy" id="2614577"/>
    <lineage>
        <taxon>Eukaryota</taxon>
        <taxon>Fungi</taxon>
        <taxon>Dikarya</taxon>
        <taxon>Ascomycota</taxon>
        <taxon>Pezizomycotina</taxon>
        <taxon>Sordariomycetes</taxon>
        <taxon>Hypocreomycetidae</taxon>
        <taxon>Hypocreales</taxon>
        <taxon>Bionectriaceae</taxon>
        <taxon>Emericellopsis</taxon>
    </lineage>
</organism>
<dbReference type="GeneID" id="70295548"/>
<dbReference type="OrthoDB" id="5325862at2759"/>
<feature type="compositionally biased region" description="Low complexity" evidence="1">
    <location>
        <begin position="140"/>
        <end position="150"/>
    </location>
</feature>
<feature type="compositionally biased region" description="Polar residues" evidence="1">
    <location>
        <begin position="42"/>
        <end position="51"/>
    </location>
</feature>
<evidence type="ECO:0000313" key="2">
    <source>
        <dbReference type="EMBL" id="KAG9257463.1"/>
    </source>
</evidence>
<comment type="caution">
    <text evidence="2">The sequence shown here is derived from an EMBL/GenBank/DDBJ whole genome shotgun (WGS) entry which is preliminary data.</text>
</comment>
<feature type="compositionally biased region" description="Polar residues" evidence="1">
    <location>
        <begin position="1"/>
        <end position="10"/>
    </location>
</feature>
<sequence>MAARTPSPTFDASGGPTTQPPPYSSAINASPSSSAYSLPEYGSTSNPTASSFSHTLSYQIESKGSQWLSLPTAPKLDPITVYAIGPAGTKTQKVYESIRPERRSGSCSLYAAGSDHPVSSTTYRFGPGRPPVIRLHRQSPESSAAESAAPKPEDEGFEVTGRGATTRSVRMRTPLGTYQWRYGRRSERKACDADSLLILDKVTTVALAGGKTKEEYTRIAHFIRNDEFRTQGTGRADAGNGGRLMMDLRDGEKQSNELEVFVVTGLICMLKREVDRRRGQKMLMIAAAVSGAGP</sequence>
<dbReference type="AlphaFoldDB" id="A0A9P7ZTQ6"/>